<dbReference type="CDD" id="cd06558">
    <property type="entry name" value="crotonase-like"/>
    <property type="match status" value="1"/>
</dbReference>
<reference evidence="2" key="1">
    <citation type="submission" date="2022-11" db="EMBL/GenBank/DDBJ databases">
        <title>Minimal conservation of predation-associated metabolite biosynthetic gene clusters underscores biosynthetic potential of Myxococcota including descriptions for ten novel species: Archangium lansinium sp. nov., Myxococcus landrumus sp. nov., Nannocystis bai.</title>
        <authorList>
            <person name="Ahearne A."/>
            <person name="Stevens C."/>
            <person name="Dowd S."/>
        </authorList>
    </citation>
    <scope>NUCLEOTIDE SEQUENCE</scope>
    <source>
        <strain evidence="2">Fl3</strain>
    </source>
</reference>
<dbReference type="InterPro" id="IPR051683">
    <property type="entry name" value="Enoyl-CoA_Hydratase/Isomerase"/>
</dbReference>
<proteinExistence type="inferred from homology"/>
<evidence type="ECO:0000256" key="1">
    <source>
        <dbReference type="ARBA" id="ARBA00005254"/>
    </source>
</evidence>
<organism evidence="2 3">
    <name type="scientific">Nannocystis punicea</name>
    <dbReference type="NCBI Taxonomy" id="2995304"/>
    <lineage>
        <taxon>Bacteria</taxon>
        <taxon>Pseudomonadati</taxon>
        <taxon>Myxococcota</taxon>
        <taxon>Polyangia</taxon>
        <taxon>Nannocystales</taxon>
        <taxon>Nannocystaceae</taxon>
        <taxon>Nannocystis</taxon>
    </lineage>
</organism>
<gene>
    <name evidence="2" type="ORF">O0S08_32855</name>
</gene>
<dbReference type="PANTHER" id="PTHR42964:SF1">
    <property type="entry name" value="POLYKETIDE BIOSYNTHESIS ENOYL-COA HYDRATASE PKSH-RELATED"/>
    <property type="match status" value="1"/>
</dbReference>
<name>A0ABY7GVK3_9BACT</name>
<dbReference type="InterPro" id="IPR029045">
    <property type="entry name" value="ClpP/crotonase-like_dom_sf"/>
</dbReference>
<sequence length="234" mass="24841">MVRQTTVVGETDRGVRIITIRRPEKRNALDAATCDGLLAEFEGAADDGDIRVLFLQSEGPSFCAGLDLKEAGASQTTPAHERLFSAFAWLSKPLITAVQGHAVGGGLGLAVLGDVIFAADDAQFGLPEVTRRLWPYLVFPAVSRRIGEAHALELALGGALIGAQEAERRRLVSHVVPAGALRALALAAAHGMARHDAEVLQRGLEHVRAHTRAEWTGAVARAASARAEHLGKML</sequence>
<dbReference type="Pfam" id="PF00378">
    <property type="entry name" value="ECH_1"/>
    <property type="match status" value="1"/>
</dbReference>
<accession>A0ABY7GVK3</accession>
<comment type="similarity">
    <text evidence="1">Belongs to the enoyl-CoA hydratase/isomerase family.</text>
</comment>
<dbReference type="Gene3D" id="3.90.226.10">
    <property type="entry name" value="2-enoyl-CoA Hydratase, Chain A, domain 1"/>
    <property type="match status" value="1"/>
</dbReference>
<protein>
    <submittedName>
        <fullName evidence="2">Enoyl-CoA hydratase/isomerase family protein</fullName>
    </submittedName>
</protein>
<evidence type="ECO:0000313" key="3">
    <source>
        <dbReference type="Proteomes" id="UP001164459"/>
    </source>
</evidence>
<dbReference type="EMBL" id="CP114040">
    <property type="protein sequence ID" value="WAS91004.1"/>
    <property type="molecule type" value="Genomic_DNA"/>
</dbReference>
<dbReference type="PANTHER" id="PTHR42964">
    <property type="entry name" value="ENOYL-COA HYDRATASE"/>
    <property type="match status" value="1"/>
</dbReference>
<dbReference type="RefSeq" id="WP_269033349.1">
    <property type="nucleotide sequence ID" value="NZ_CP114040.1"/>
</dbReference>
<dbReference type="InterPro" id="IPR001753">
    <property type="entry name" value="Enoyl-CoA_hydra/iso"/>
</dbReference>
<dbReference type="Proteomes" id="UP001164459">
    <property type="component" value="Chromosome"/>
</dbReference>
<keyword evidence="3" id="KW-1185">Reference proteome</keyword>
<evidence type="ECO:0000313" key="2">
    <source>
        <dbReference type="EMBL" id="WAS91004.1"/>
    </source>
</evidence>
<dbReference type="SUPFAM" id="SSF52096">
    <property type="entry name" value="ClpP/crotonase"/>
    <property type="match status" value="1"/>
</dbReference>